<feature type="compositionally biased region" description="Low complexity" evidence="1">
    <location>
        <begin position="20"/>
        <end position="31"/>
    </location>
</feature>
<feature type="compositionally biased region" description="Basic and acidic residues" evidence="1">
    <location>
        <begin position="227"/>
        <end position="242"/>
    </location>
</feature>
<feature type="region of interest" description="Disordered" evidence="1">
    <location>
        <begin position="536"/>
        <end position="597"/>
    </location>
</feature>
<feature type="compositionally biased region" description="Low complexity" evidence="1">
    <location>
        <begin position="588"/>
        <end position="597"/>
    </location>
</feature>
<feature type="region of interest" description="Disordered" evidence="1">
    <location>
        <begin position="1"/>
        <end position="55"/>
    </location>
</feature>
<feature type="compositionally biased region" description="Acidic residues" evidence="1">
    <location>
        <begin position="329"/>
        <end position="351"/>
    </location>
</feature>
<sequence>MDDPWGSPWTTDHDKHHKPSSPAKSTKSARSTRSELEPPPRAFFSNCSSSSPRIPAITAESPWADVDDHGLGDWAAPELLGSTPTGWGGAWGGTASPSLVTSPPRHDAFGKTSDTFGKAGPIAWPGSIAIPQASSGSALRHPSPDPWATDFSARTPSRDDFSTPRLVIDSPRPLEVLGDMKRKLDEEPEPMWDAHGDTSSGHGTAPHQEVVAVEIRAEPSVPSSAREQQEQDTVDRSDHVRPSVESVSASHNSRPSSPSGDDTDDEDDRQDSPITSIDEESRVRQQVVRQTSGKVQQLVTKFDGLARSLSQEPRPISSRGRSESQSAVDVDDGSDEAGDFGDFEDADEVVELPDISTPERTVTPRAVSGSPGAWNSPEASSPQSARDTSLKSEQPISKFGLVKFEVDLGNVDALFGKESLDSAPSVAIVDPDISDHIVTDSFTEISERKTWYRISRLGSSMKHNAGDDDNYRRVAWPTSAVRLDTIKTVRRWMEEDSITGRVTLGGGVSKTQKNMFGWDSSLEPVALDTVFGKRKTHSRASSLQPLPAMGLPTQGPKPTTRKPSGSLQGLAQRPSSMGMPPGAAFGWSTSSPTSHTQTPLAMMIQPPAVPEVAPDLLPVSTPKPQTSRKPSPPPATTQSGPVALTPPVPKLPKFEIPATLSLGTKPPLAQGSSPLPHDEDADDDWGEMVSSPTEAKPGVNGFHIIDDAFPTPPSSSGLRGSTISIVPGTSETKLRTLVTAHSPTTALVIDPWKAVDLSVFEPPASKTPVLSTKPPIAGATFFSSTATPRSISPISPPLLIPAGTLDMPACKVGMSNAKQQLQVGNEDHFTPTTPLEIASPICLPTPTHFDDDKALEIGHTPDYEAVQRIIANLPDLSYMLR</sequence>
<evidence type="ECO:0000313" key="2">
    <source>
        <dbReference type="EMBL" id="KAK3685267.1"/>
    </source>
</evidence>
<reference evidence="2" key="1">
    <citation type="journal article" date="2023" name="Mol. Phylogenet. Evol.">
        <title>Genome-scale phylogeny and comparative genomics of the fungal order Sordariales.</title>
        <authorList>
            <person name="Hensen N."/>
            <person name="Bonometti L."/>
            <person name="Westerberg I."/>
            <person name="Brannstrom I.O."/>
            <person name="Guillou S."/>
            <person name="Cros-Aarteil S."/>
            <person name="Calhoun S."/>
            <person name="Haridas S."/>
            <person name="Kuo A."/>
            <person name="Mondo S."/>
            <person name="Pangilinan J."/>
            <person name="Riley R."/>
            <person name="LaButti K."/>
            <person name="Andreopoulos B."/>
            <person name="Lipzen A."/>
            <person name="Chen C."/>
            <person name="Yan M."/>
            <person name="Daum C."/>
            <person name="Ng V."/>
            <person name="Clum A."/>
            <person name="Steindorff A."/>
            <person name="Ohm R.A."/>
            <person name="Martin F."/>
            <person name="Silar P."/>
            <person name="Natvig D.O."/>
            <person name="Lalanne C."/>
            <person name="Gautier V."/>
            <person name="Ament-Velasquez S.L."/>
            <person name="Kruys A."/>
            <person name="Hutchinson M.I."/>
            <person name="Powell A.J."/>
            <person name="Barry K."/>
            <person name="Miller A.N."/>
            <person name="Grigoriev I.V."/>
            <person name="Debuchy R."/>
            <person name="Gladieux P."/>
            <person name="Hiltunen Thoren M."/>
            <person name="Johannesson H."/>
        </authorList>
    </citation>
    <scope>NUCLEOTIDE SEQUENCE</scope>
    <source>
        <strain evidence="2">CBS 314.62</strain>
    </source>
</reference>
<feature type="compositionally biased region" description="Polar residues" evidence="1">
    <location>
        <begin position="377"/>
        <end position="392"/>
    </location>
</feature>
<dbReference type="EMBL" id="JAULSO010000003">
    <property type="protein sequence ID" value="KAK3685267.1"/>
    <property type="molecule type" value="Genomic_DNA"/>
</dbReference>
<feature type="compositionally biased region" description="Polar residues" evidence="1">
    <location>
        <begin position="287"/>
        <end position="299"/>
    </location>
</feature>
<evidence type="ECO:0000313" key="3">
    <source>
        <dbReference type="Proteomes" id="UP001270362"/>
    </source>
</evidence>
<name>A0AAE0X4X8_9PEZI</name>
<feature type="region of interest" description="Disordered" evidence="1">
    <location>
        <begin position="612"/>
        <end position="649"/>
    </location>
</feature>
<keyword evidence="3" id="KW-1185">Reference proteome</keyword>
<feature type="region of interest" description="Disordered" evidence="1">
    <location>
        <begin position="75"/>
        <end position="392"/>
    </location>
</feature>
<feature type="compositionally biased region" description="Low complexity" evidence="1">
    <location>
        <begin position="246"/>
        <end position="260"/>
    </location>
</feature>
<comment type="caution">
    <text evidence="2">The sequence shown here is derived from an EMBL/GenBank/DDBJ whole genome shotgun (WGS) entry which is preliminary data.</text>
</comment>
<organism evidence="2 3">
    <name type="scientific">Podospora appendiculata</name>
    <dbReference type="NCBI Taxonomy" id="314037"/>
    <lineage>
        <taxon>Eukaryota</taxon>
        <taxon>Fungi</taxon>
        <taxon>Dikarya</taxon>
        <taxon>Ascomycota</taxon>
        <taxon>Pezizomycotina</taxon>
        <taxon>Sordariomycetes</taxon>
        <taxon>Sordariomycetidae</taxon>
        <taxon>Sordariales</taxon>
        <taxon>Podosporaceae</taxon>
        <taxon>Podospora</taxon>
    </lineage>
</organism>
<dbReference type="Proteomes" id="UP001270362">
    <property type="component" value="Unassembled WGS sequence"/>
</dbReference>
<feature type="region of interest" description="Disordered" evidence="1">
    <location>
        <begin position="661"/>
        <end position="685"/>
    </location>
</feature>
<accession>A0AAE0X4X8</accession>
<feature type="compositionally biased region" description="Polar residues" evidence="1">
    <location>
        <begin position="561"/>
        <end position="575"/>
    </location>
</feature>
<gene>
    <name evidence="2" type="ORF">B0T22DRAFT_465234</name>
</gene>
<protein>
    <recommendedName>
        <fullName evidence="4">Glucan 1, 4-alpha-glucosidase</fullName>
    </recommendedName>
</protein>
<reference evidence="2" key="2">
    <citation type="submission" date="2023-06" db="EMBL/GenBank/DDBJ databases">
        <authorList>
            <consortium name="Lawrence Berkeley National Laboratory"/>
            <person name="Haridas S."/>
            <person name="Hensen N."/>
            <person name="Bonometti L."/>
            <person name="Westerberg I."/>
            <person name="Brannstrom I.O."/>
            <person name="Guillou S."/>
            <person name="Cros-Aarteil S."/>
            <person name="Calhoun S."/>
            <person name="Kuo A."/>
            <person name="Mondo S."/>
            <person name="Pangilinan J."/>
            <person name="Riley R."/>
            <person name="Labutti K."/>
            <person name="Andreopoulos B."/>
            <person name="Lipzen A."/>
            <person name="Chen C."/>
            <person name="Yanf M."/>
            <person name="Daum C."/>
            <person name="Ng V."/>
            <person name="Clum A."/>
            <person name="Steindorff A."/>
            <person name="Ohm R."/>
            <person name="Martin F."/>
            <person name="Silar P."/>
            <person name="Natvig D."/>
            <person name="Lalanne C."/>
            <person name="Gautier V."/>
            <person name="Ament-Velasquez S.L."/>
            <person name="Kruys A."/>
            <person name="Hutchinson M.I."/>
            <person name="Powell A.J."/>
            <person name="Barry K."/>
            <person name="Miller A.N."/>
            <person name="Grigoriev I.V."/>
            <person name="Debuchy R."/>
            <person name="Gladieux P."/>
            <person name="Thoren M.H."/>
            <person name="Johannesson H."/>
        </authorList>
    </citation>
    <scope>NUCLEOTIDE SEQUENCE</scope>
    <source>
        <strain evidence="2">CBS 314.62</strain>
    </source>
</reference>
<evidence type="ECO:0008006" key="4">
    <source>
        <dbReference type="Google" id="ProtNLM"/>
    </source>
</evidence>
<evidence type="ECO:0000256" key="1">
    <source>
        <dbReference type="SAM" id="MobiDB-lite"/>
    </source>
</evidence>
<proteinExistence type="predicted"/>
<dbReference type="AlphaFoldDB" id="A0AAE0X4X8"/>